<protein>
    <recommendedName>
        <fullName evidence="4">TRAP transporter solute receptor, TAXI family</fullName>
    </recommendedName>
</protein>
<keyword evidence="1" id="KW-0732">Signal</keyword>
<keyword evidence="3" id="KW-1185">Reference proteome</keyword>
<organism evidence="2 3">
    <name type="scientific">Bradyrhizobium erythrophlei</name>
    <dbReference type="NCBI Taxonomy" id="1437360"/>
    <lineage>
        <taxon>Bacteria</taxon>
        <taxon>Pseudomonadati</taxon>
        <taxon>Pseudomonadota</taxon>
        <taxon>Alphaproteobacteria</taxon>
        <taxon>Hyphomicrobiales</taxon>
        <taxon>Nitrobacteraceae</taxon>
        <taxon>Bradyrhizobium</taxon>
    </lineage>
</organism>
<evidence type="ECO:0000313" key="3">
    <source>
        <dbReference type="Proteomes" id="UP000184096"/>
    </source>
</evidence>
<accession>A0A1M7TLT0</accession>
<name>A0A1M7TLT0_9BRAD</name>
<gene>
    <name evidence="2" type="ORF">SAMN05444170_2077</name>
</gene>
<dbReference type="AlphaFoldDB" id="A0A1M7TLT0"/>
<dbReference type="Pfam" id="PF16868">
    <property type="entry name" value="NMT1_3"/>
    <property type="match status" value="1"/>
</dbReference>
<sequence>MILTRRSLSCGLLGLATLLAAPSAAQNAPVVFMTAGDGSAFLPYGQGVAAYLAKKDIRLEIKKSGGSNDNLIAVDASPMTIGTAFMASAYEAVNGTGFAAGHKHENVRALFPMYETSFQVAALRKSGIRALVDLDGKKVGVGPAKGPAEGFFRAAAEVAHIKPVIVNGDPAALSRQVLDGEIDALWQGAVVPIPSLIAVADQADAIVFGLSDTEVAAVLAKLPALSPTSIPPGTYKGQTAEIKSFSAWNFVVANKDLPDEVAYAITKAVLSAADPKSEIYPTATGTRAANAANNRILPFHPGALRFYREDSASLSQDTLQHLKGQPALKPRN</sequence>
<dbReference type="PANTHER" id="PTHR42941">
    <property type="entry name" value="SLL1037 PROTEIN"/>
    <property type="match status" value="1"/>
</dbReference>
<dbReference type="EMBL" id="LT670849">
    <property type="protein sequence ID" value="SHN71660.1"/>
    <property type="molecule type" value="Genomic_DNA"/>
</dbReference>
<evidence type="ECO:0000256" key="1">
    <source>
        <dbReference type="SAM" id="SignalP"/>
    </source>
</evidence>
<dbReference type="SUPFAM" id="SSF53850">
    <property type="entry name" value="Periplasmic binding protein-like II"/>
    <property type="match status" value="1"/>
</dbReference>
<proteinExistence type="predicted"/>
<dbReference type="OrthoDB" id="9776669at2"/>
<evidence type="ECO:0008006" key="4">
    <source>
        <dbReference type="Google" id="ProtNLM"/>
    </source>
</evidence>
<dbReference type="PANTHER" id="PTHR42941:SF1">
    <property type="entry name" value="SLL1037 PROTEIN"/>
    <property type="match status" value="1"/>
</dbReference>
<feature type="signal peptide" evidence="1">
    <location>
        <begin position="1"/>
        <end position="27"/>
    </location>
</feature>
<dbReference type="NCBIfam" id="TIGR02122">
    <property type="entry name" value="TRAP_TAXI"/>
    <property type="match status" value="1"/>
</dbReference>
<dbReference type="Gene3D" id="3.40.190.10">
    <property type="entry name" value="Periplasmic binding protein-like II"/>
    <property type="match status" value="2"/>
</dbReference>
<dbReference type="RefSeq" id="WP_072817794.1">
    <property type="nucleotide sequence ID" value="NZ_LT670849.1"/>
</dbReference>
<dbReference type="Proteomes" id="UP000184096">
    <property type="component" value="Chromosome I"/>
</dbReference>
<reference evidence="3" key="1">
    <citation type="submission" date="2016-11" db="EMBL/GenBank/DDBJ databases">
        <authorList>
            <person name="Varghese N."/>
            <person name="Submissions S."/>
        </authorList>
    </citation>
    <scope>NUCLEOTIDE SEQUENCE [LARGE SCALE GENOMIC DNA]</scope>
    <source>
        <strain evidence="3">GAS401</strain>
    </source>
</reference>
<evidence type="ECO:0000313" key="2">
    <source>
        <dbReference type="EMBL" id="SHN71660.1"/>
    </source>
</evidence>
<dbReference type="InterPro" id="IPR011852">
    <property type="entry name" value="TRAP_TAXI"/>
</dbReference>
<feature type="chain" id="PRO_5013133728" description="TRAP transporter solute receptor, TAXI family" evidence="1">
    <location>
        <begin position="28"/>
        <end position="332"/>
    </location>
</feature>